<dbReference type="CDD" id="cd19490">
    <property type="entry name" value="XRCC2"/>
    <property type="match status" value="1"/>
</dbReference>
<protein>
    <recommendedName>
        <fullName evidence="3">DNA recombination and repair protein Rad51-like C-terminal domain-containing protein</fullName>
    </recommendedName>
</protein>
<dbReference type="GO" id="GO:0000400">
    <property type="term" value="F:four-way junction DNA binding"/>
    <property type="evidence" value="ECO:0007669"/>
    <property type="project" value="TreeGrafter"/>
</dbReference>
<dbReference type="Gene3D" id="3.40.50.300">
    <property type="entry name" value="P-loop containing nucleotide triphosphate hydrolases"/>
    <property type="match status" value="1"/>
</dbReference>
<organism evidence="1 2">
    <name type="scientific">Rickenella mellea</name>
    <dbReference type="NCBI Taxonomy" id="50990"/>
    <lineage>
        <taxon>Eukaryota</taxon>
        <taxon>Fungi</taxon>
        <taxon>Dikarya</taxon>
        <taxon>Basidiomycota</taxon>
        <taxon>Agaricomycotina</taxon>
        <taxon>Agaricomycetes</taxon>
        <taxon>Hymenochaetales</taxon>
        <taxon>Rickenellaceae</taxon>
        <taxon>Rickenella</taxon>
    </lineage>
</organism>
<dbReference type="SUPFAM" id="SSF52540">
    <property type="entry name" value="P-loop containing nucleoside triphosphate hydrolases"/>
    <property type="match status" value="1"/>
</dbReference>
<evidence type="ECO:0000313" key="1">
    <source>
        <dbReference type="EMBL" id="TDL28378.1"/>
    </source>
</evidence>
<reference evidence="1 2" key="1">
    <citation type="submission" date="2018-06" db="EMBL/GenBank/DDBJ databases">
        <title>A transcriptomic atlas of mushroom development highlights an independent origin of complex multicellularity.</title>
        <authorList>
            <consortium name="DOE Joint Genome Institute"/>
            <person name="Krizsan K."/>
            <person name="Almasi E."/>
            <person name="Merenyi Z."/>
            <person name="Sahu N."/>
            <person name="Viragh M."/>
            <person name="Koszo T."/>
            <person name="Mondo S."/>
            <person name="Kiss B."/>
            <person name="Balint B."/>
            <person name="Kues U."/>
            <person name="Barry K."/>
            <person name="Hegedus J.C."/>
            <person name="Henrissat B."/>
            <person name="Johnson J."/>
            <person name="Lipzen A."/>
            <person name="Ohm R."/>
            <person name="Nagy I."/>
            <person name="Pangilinan J."/>
            <person name="Yan J."/>
            <person name="Xiong Y."/>
            <person name="Grigoriev I.V."/>
            <person name="Hibbett D.S."/>
            <person name="Nagy L.G."/>
        </authorList>
    </citation>
    <scope>NUCLEOTIDE SEQUENCE [LARGE SCALE GENOMIC DNA]</scope>
    <source>
        <strain evidence="1 2">SZMC22713</strain>
    </source>
</reference>
<dbReference type="GO" id="GO:0042148">
    <property type="term" value="P:DNA strand invasion"/>
    <property type="evidence" value="ECO:0007669"/>
    <property type="project" value="TreeGrafter"/>
</dbReference>
<dbReference type="PANTHER" id="PTHR46644">
    <property type="entry name" value="DNA REPAIR PROTEIN XRCC2"/>
    <property type="match status" value="1"/>
</dbReference>
<dbReference type="InterPro" id="IPR030547">
    <property type="entry name" value="XRCC2"/>
</dbReference>
<accession>A0A4Y7QMA8</accession>
<dbReference type="InterPro" id="IPR027417">
    <property type="entry name" value="P-loop_NTPase"/>
</dbReference>
<proteinExistence type="predicted"/>
<dbReference type="VEuPathDB" id="FungiDB:BD410DRAFT_780880"/>
<dbReference type="Proteomes" id="UP000294933">
    <property type="component" value="Unassembled WGS sequence"/>
</dbReference>
<keyword evidence="2" id="KW-1185">Reference proteome</keyword>
<dbReference type="STRING" id="50990.A0A4Y7QMA8"/>
<name>A0A4Y7QMA8_9AGAM</name>
<dbReference type="OrthoDB" id="420422at2759"/>
<gene>
    <name evidence="1" type="ORF">BD410DRAFT_780880</name>
</gene>
<dbReference type="AlphaFoldDB" id="A0A4Y7QMA8"/>
<evidence type="ECO:0000313" key="2">
    <source>
        <dbReference type="Proteomes" id="UP000294933"/>
    </source>
</evidence>
<dbReference type="GO" id="GO:0005657">
    <property type="term" value="C:replication fork"/>
    <property type="evidence" value="ECO:0007669"/>
    <property type="project" value="InterPro"/>
</dbReference>
<dbReference type="EMBL" id="ML170157">
    <property type="protein sequence ID" value="TDL28378.1"/>
    <property type="molecule type" value="Genomic_DNA"/>
</dbReference>
<dbReference type="GO" id="GO:0033063">
    <property type="term" value="C:Rad51B-Rad51C-Rad51D-XRCC2 complex"/>
    <property type="evidence" value="ECO:0007669"/>
    <property type="project" value="InterPro"/>
</dbReference>
<dbReference type="PANTHER" id="PTHR46644:SF2">
    <property type="entry name" value="DNA REPAIR PROTEIN XRCC2"/>
    <property type="match status" value="1"/>
</dbReference>
<sequence>MTRLPALDTHIFASLAYFPSQSSSLNRGDVIEVQGPACSGKTHFVYHFALNCILPDEVVFTAIDSDDDVQKRTRTIEFGGWNKAAIVMDTDGRWDIARFHHLLRHRLTRVLAATYDADDFQPSLSDLVTSCLQRLRIFRPTSSLSLAATLLQLPTYHATHLPDIPIGLLLIDSISTFYWEDRFNGEKHRGTTFTSLSPLNHVLTSLQKFRLSHGPVTVLTNWGLSPVKSTATDPPSSTLIDTQSTIPTPGGGHIPFYRQHLNPFPAPFEHPPRNLANLNSYPPITHHITLLLTLTPNLSDLATIHDAKEADTQRDEIVSKGQILGIIRTVESGRVGRFIFEIHADEICSSELLDSG</sequence>
<dbReference type="GO" id="GO:0000724">
    <property type="term" value="P:double-strand break repair via homologous recombination"/>
    <property type="evidence" value="ECO:0007669"/>
    <property type="project" value="InterPro"/>
</dbReference>
<dbReference type="GO" id="GO:0005815">
    <property type="term" value="C:microtubule organizing center"/>
    <property type="evidence" value="ECO:0007669"/>
    <property type="project" value="TreeGrafter"/>
</dbReference>
<evidence type="ECO:0008006" key="3">
    <source>
        <dbReference type="Google" id="ProtNLM"/>
    </source>
</evidence>